<dbReference type="Pfam" id="PF26127">
    <property type="entry name" value="12TM_Mok13"/>
    <property type="match status" value="1"/>
</dbReference>
<dbReference type="GO" id="GO:0047657">
    <property type="term" value="F:alpha-1,3-glucan synthase activity"/>
    <property type="evidence" value="ECO:0007669"/>
    <property type="project" value="TreeGrafter"/>
</dbReference>
<keyword evidence="2" id="KW-0812">Transmembrane</keyword>
<feature type="transmembrane region" description="Helical" evidence="2">
    <location>
        <begin position="463"/>
        <end position="487"/>
    </location>
</feature>
<feature type="transmembrane region" description="Helical" evidence="2">
    <location>
        <begin position="311"/>
        <end position="334"/>
    </location>
</feature>
<dbReference type="EMBL" id="JAGHQM010002687">
    <property type="protein sequence ID" value="KAH0548261.1"/>
    <property type="molecule type" value="Genomic_DNA"/>
</dbReference>
<dbReference type="GO" id="GO:0009277">
    <property type="term" value="C:fungal-type cell wall"/>
    <property type="evidence" value="ECO:0007669"/>
    <property type="project" value="TreeGrafter"/>
</dbReference>
<feature type="transmembrane region" description="Helical" evidence="2">
    <location>
        <begin position="393"/>
        <end position="412"/>
    </location>
</feature>
<feature type="transmembrane region" description="Helical" evidence="2">
    <location>
        <begin position="146"/>
        <end position="168"/>
    </location>
</feature>
<dbReference type="PANTHER" id="PTHR47182:SF2">
    <property type="entry name" value="CELL WALL ALPHA-1,3-GLUCAN SYNTHASE AGS1"/>
    <property type="match status" value="1"/>
</dbReference>
<dbReference type="GO" id="GO:0070600">
    <property type="term" value="P:fungal-type cell wall (1-&gt;3)-alpha-glucan biosynthetic process"/>
    <property type="evidence" value="ECO:0007669"/>
    <property type="project" value="TreeGrafter"/>
</dbReference>
<keyword evidence="5" id="KW-1185">Reference proteome</keyword>
<dbReference type="AlphaFoldDB" id="A0A9P8L6H6"/>
<sequence>RKDFFLQQTSPFFTDSNGEHSKAFSRKLDELNSANSEGALCIEEYLIRGEKEWFRIYNDAKLGRQTASPASSVFRGQQGRGGGGGGSSTPAARGRGVSPARSSMEEESVGYEAEMPDTADDGFLLGEEYVPPKGLKKFLRLKVGDWPIYTFLIAFGQIIAANSYQITLLTGEIGQTAQKLYAIAGIYLAASLAWWLVYRTRKAVVVLSLPFVFYGLAFLLVGLAYFARGAAGKAWMHNVASGLYAVASASGSIFFALNFGDEGGAPVETWVYRACWIQGSQQIYVVMLWFWGSTLTRLTAATQQQTLVTSGRTIVAIAVPIAVLMFCVGAALFVGLPDYYHRQPGKMPSFYASLLRRKIILWFFVMVFVQNYFLSAPYGRNWRYLFSSKHVPAWQMGLLVVAFFVGVWALFLWRFAVLSKRHSWILPVFAIGLGCPRWCQMLWATSNIGLYVPWAGHPAASAFAGRALWLWLGVLDALQGVGIGMILLQTLTRFHIAFTLVAGQVLGSIATVLARATAPDKIGPGDVFPDFSGGAREGLSRPWFWTALLFQMMLCAGFFLFFRKEQLSKP</sequence>
<feature type="region of interest" description="Disordered" evidence="1">
    <location>
        <begin position="68"/>
        <end position="111"/>
    </location>
</feature>
<keyword evidence="2" id="KW-1133">Transmembrane helix</keyword>
<name>A0A9P8L6H6_9PEZI</name>
<feature type="transmembrane region" description="Helical" evidence="2">
    <location>
        <begin position="355"/>
        <end position="373"/>
    </location>
</feature>
<evidence type="ECO:0000256" key="2">
    <source>
        <dbReference type="SAM" id="Phobius"/>
    </source>
</evidence>
<feature type="transmembrane region" description="Helical" evidence="2">
    <location>
        <begin position="180"/>
        <end position="197"/>
    </location>
</feature>
<accession>A0A9P8L6H6</accession>
<reference evidence="4" key="1">
    <citation type="submission" date="2021-03" db="EMBL/GenBank/DDBJ databases">
        <title>Comparative genomics and phylogenomic investigation of the class Geoglossomycetes provide insights into ecological specialization and systematics.</title>
        <authorList>
            <person name="Melie T."/>
            <person name="Pirro S."/>
            <person name="Miller A.N."/>
            <person name="Quandt A."/>
        </authorList>
    </citation>
    <scope>NUCLEOTIDE SEQUENCE</scope>
    <source>
        <strain evidence="4">CAQ_001_2017</strain>
    </source>
</reference>
<feature type="transmembrane region" description="Helical" evidence="2">
    <location>
        <begin position="543"/>
        <end position="562"/>
    </location>
</feature>
<evidence type="ECO:0000259" key="3">
    <source>
        <dbReference type="Pfam" id="PF26127"/>
    </source>
</evidence>
<feature type="transmembrane region" description="Helical" evidence="2">
    <location>
        <begin position="239"/>
        <end position="259"/>
    </location>
</feature>
<feature type="transmembrane region" description="Helical" evidence="2">
    <location>
        <begin position="271"/>
        <end position="291"/>
    </location>
</feature>
<dbReference type="PANTHER" id="PTHR47182">
    <property type="entry name" value="CELL WALL ALPHA-1,3-GLUCAN SYNTHASE AGS1-RELATED"/>
    <property type="match status" value="1"/>
</dbReference>
<keyword evidence="2" id="KW-0472">Membrane</keyword>
<gene>
    <name evidence="4" type="ORF">GP486_008034</name>
</gene>
<evidence type="ECO:0000313" key="5">
    <source>
        <dbReference type="Proteomes" id="UP000750711"/>
    </source>
</evidence>
<feature type="transmembrane region" description="Helical" evidence="2">
    <location>
        <begin position="424"/>
        <end position="443"/>
    </location>
</feature>
<evidence type="ECO:0000256" key="1">
    <source>
        <dbReference type="SAM" id="MobiDB-lite"/>
    </source>
</evidence>
<dbReference type="InterPro" id="IPR058655">
    <property type="entry name" value="Mok11-14/Ags1-like"/>
</dbReference>
<feature type="transmembrane region" description="Helical" evidence="2">
    <location>
        <begin position="494"/>
        <end position="514"/>
    </location>
</feature>
<feature type="domain" description="Cell wall alpha-1,3-glucan synthase Mok11-14/Ags1-like transmembrane" evidence="3">
    <location>
        <begin position="137"/>
        <end position="567"/>
    </location>
</feature>
<dbReference type="Proteomes" id="UP000750711">
    <property type="component" value="Unassembled WGS sequence"/>
</dbReference>
<organism evidence="4 5">
    <name type="scientific">Trichoglossum hirsutum</name>
    <dbReference type="NCBI Taxonomy" id="265104"/>
    <lineage>
        <taxon>Eukaryota</taxon>
        <taxon>Fungi</taxon>
        <taxon>Dikarya</taxon>
        <taxon>Ascomycota</taxon>
        <taxon>Pezizomycotina</taxon>
        <taxon>Geoglossomycetes</taxon>
        <taxon>Geoglossales</taxon>
        <taxon>Geoglossaceae</taxon>
        <taxon>Trichoglossum</taxon>
    </lineage>
</organism>
<comment type="caution">
    <text evidence="4">The sequence shown here is derived from an EMBL/GenBank/DDBJ whole genome shotgun (WGS) entry which is preliminary data.</text>
</comment>
<proteinExistence type="predicted"/>
<protein>
    <recommendedName>
        <fullName evidence="3">Cell wall alpha-1,3-glucan synthase Mok11-14/Ags1-like transmembrane domain-containing protein</fullName>
    </recommendedName>
</protein>
<feature type="compositionally biased region" description="Gly residues" evidence="1">
    <location>
        <begin position="78"/>
        <end position="87"/>
    </location>
</feature>
<feature type="transmembrane region" description="Helical" evidence="2">
    <location>
        <begin position="204"/>
        <end position="227"/>
    </location>
</feature>
<dbReference type="InterPro" id="IPR058654">
    <property type="entry name" value="Mok11-14/Ags1-like_TM"/>
</dbReference>
<evidence type="ECO:0000313" key="4">
    <source>
        <dbReference type="EMBL" id="KAH0548261.1"/>
    </source>
</evidence>
<feature type="non-terminal residue" evidence="4">
    <location>
        <position position="570"/>
    </location>
</feature>